<name>A0A4P6ZVS3_9BACL</name>
<dbReference type="InterPro" id="IPR025544">
    <property type="entry name" value="YhzD"/>
</dbReference>
<dbReference type="Pfam" id="PF14120">
    <property type="entry name" value="YhzD"/>
    <property type="match status" value="1"/>
</dbReference>
<accession>A0A4P6ZVS3</accession>
<protein>
    <recommendedName>
        <fullName evidence="3">YhzD-like protein</fullName>
    </recommendedName>
</protein>
<reference evidence="1 2" key="1">
    <citation type="submission" date="2019-03" db="EMBL/GenBank/DDBJ databases">
        <title>Complete genome sequence of Paenisporosarcina antarctica CGMCC 1.6503T.</title>
        <authorList>
            <person name="Rong J.-C."/>
            <person name="Chi N.-Y."/>
            <person name="Zhang Q.-F."/>
        </authorList>
    </citation>
    <scope>NUCLEOTIDE SEQUENCE [LARGE SCALE GENOMIC DNA]</scope>
    <source>
        <strain evidence="1 2">CGMCC 1.6503</strain>
    </source>
</reference>
<organism evidence="1 2">
    <name type="scientific">Paenisporosarcina antarctica</name>
    <dbReference type="NCBI Taxonomy" id="417367"/>
    <lineage>
        <taxon>Bacteria</taxon>
        <taxon>Bacillati</taxon>
        <taxon>Bacillota</taxon>
        <taxon>Bacilli</taxon>
        <taxon>Bacillales</taxon>
        <taxon>Caryophanaceae</taxon>
        <taxon>Paenisporosarcina</taxon>
    </lineage>
</organism>
<sequence length="61" mass="7133">MKPYKFTAFEKTGKLIVEETWEFASEEEAKSKGQDKIEEKEFLNTTHRLVNTSGKLILFHV</sequence>
<proteinExistence type="predicted"/>
<gene>
    <name evidence="1" type="ORF">E2636_04415</name>
</gene>
<dbReference type="RefSeq" id="WP_017379250.1">
    <property type="nucleotide sequence ID" value="NZ_CP038015.1"/>
</dbReference>
<keyword evidence="2" id="KW-1185">Reference proteome</keyword>
<evidence type="ECO:0000313" key="2">
    <source>
        <dbReference type="Proteomes" id="UP000294292"/>
    </source>
</evidence>
<dbReference type="AlphaFoldDB" id="A0A4P6ZVS3"/>
<dbReference type="EMBL" id="CP038015">
    <property type="protein sequence ID" value="QBP40417.1"/>
    <property type="molecule type" value="Genomic_DNA"/>
</dbReference>
<dbReference type="Proteomes" id="UP000294292">
    <property type="component" value="Chromosome"/>
</dbReference>
<dbReference type="OrthoDB" id="2355652at2"/>
<evidence type="ECO:0000313" key="1">
    <source>
        <dbReference type="EMBL" id="QBP40417.1"/>
    </source>
</evidence>
<evidence type="ECO:0008006" key="3">
    <source>
        <dbReference type="Google" id="ProtNLM"/>
    </source>
</evidence>
<dbReference type="KEGG" id="panc:E2636_04415"/>